<dbReference type="CDD" id="cd00063">
    <property type="entry name" value="FN3"/>
    <property type="match status" value="1"/>
</dbReference>
<evidence type="ECO:0000259" key="3">
    <source>
        <dbReference type="PROSITE" id="PS50853"/>
    </source>
</evidence>
<reference evidence="4 5" key="1">
    <citation type="journal article" date="2023" name="Genes (Basel)">
        <title>Chromosome-Level Genome Assembly and Circadian Gene Repertoire of the Patagonia Blennie Eleginops maclovinus-The Closest Ancestral Proxy of Antarctic Cryonotothenioids.</title>
        <authorList>
            <person name="Cheng C.C."/>
            <person name="Rivera-Colon A.G."/>
            <person name="Minhas B.F."/>
            <person name="Wilson L."/>
            <person name="Rayamajhi N."/>
            <person name="Vargas-Chacoff L."/>
            <person name="Catchen J.M."/>
        </authorList>
    </citation>
    <scope>NUCLEOTIDE SEQUENCE [LARGE SCALE GENOMIC DNA]</scope>
    <source>
        <strain evidence="4">JMC-PN-2008</strain>
    </source>
</reference>
<feature type="transmembrane region" description="Helical" evidence="1">
    <location>
        <begin position="307"/>
        <end position="330"/>
    </location>
</feature>
<sequence>MCQSRDVLFLSCLFLTVLSQDGHTLLPQNVSLRWIHDFQQQLIWAPPQHSMEKCKYEGYAKLKNTENDKEKSDMTSPWQLDFVMEGGFLEMSVKSVCGDKTSEPVVRNVTYPELVRDLQCYVTSSTQTHCIWKNTIHTPSDMGFFYHLTTAFKKNDSSPPTYDIRECPSYNITGDLRTGCDLKADVQNNMLIAFNGTLNKKPVRNTFRVVLIADVRPPALQWTVTKKRDSFQISWTKPNISMSWEYTIRYTECTETKTLQVKDNATSTTLPIVSHCPYKIAIQAKSLGGETPWTDDKDFAADTDPNAWVYAAVIIPLLIAFLAGLAILCCRENWKILFPKIPIPRDLISGISNNNNNNNNKSMGPPLYVPAEKEDNFNITLVTDPQISKPDI</sequence>
<keyword evidence="2" id="KW-0732">Signal</keyword>
<dbReference type="SUPFAM" id="SSF49265">
    <property type="entry name" value="Fibronectin type III"/>
    <property type="match status" value="1"/>
</dbReference>
<dbReference type="PROSITE" id="PS50853">
    <property type="entry name" value="FN3"/>
    <property type="match status" value="1"/>
</dbReference>
<proteinExistence type="predicted"/>
<feature type="domain" description="Fibronectin type-III" evidence="3">
    <location>
        <begin position="216"/>
        <end position="306"/>
    </location>
</feature>
<reference evidence="4 5" key="2">
    <citation type="journal article" date="2023" name="Mol. Biol. Evol.">
        <title>Genomics of Secondarily Temperate Adaptation in the Only Non-Antarctic Icefish.</title>
        <authorList>
            <person name="Rivera-Colon A.G."/>
            <person name="Rayamajhi N."/>
            <person name="Minhas B.F."/>
            <person name="Madrigal G."/>
            <person name="Bilyk K.T."/>
            <person name="Yoon V."/>
            <person name="Hune M."/>
            <person name="Gregory S."/>
            <person name="Cheng C.H.C."/>
            <person name="Catchen J.M."/>
        </authorList>
    </citation>
    <scope>NUCLEOTIDE SEQUENCE [LARGE SCALE GENOMIC DNA]</scope>
    <source>
        <strain evidence="4">JMC-PN-2008</strain>
    </source>
</reference>
<dbReference type="InterPro" id="IPR003961">
    <property type="entry name" value="FN3_dom"/>
</dbReference>
<organism evidence="4 5">
    <name type="scientific">Eleginops maclovinus</name>
    <name type="common">Patagonian blennie</name>
    <name type="synonym">Eleginus maclovinus</name>
    <dbReference type="NCBI Taxonomy" id="56733"/>
    <lineage>
        <taxon>Eukaryota</taxon>
        <taxon>Metazoa</taxon>
        <taxon>Chordata</taxon>
        <taxon>Craniata</taxon>
        <taxon>Vertebrata</taxon>
        <taxon>Euteleostomi</taxon>
        <taxon>Actinopterygii</taxon>
        <taxon>Neopterygii</taxon>
        <taxon>Teleostei</taxon>
        <taxon>Neoteleostei</taxon>
        <taxon>Acanthomorphata</taxon>
        <taxon>Eupercaria</taxon>
        <taxon>Perciformes</taxon>
        <taxon>Notothenioidei</taxon>
        <taxon>Eleginopidae</taxon>
        <taxon>Eleginops</taxon>
    </lineage>
</organism>
<evidence type="ECO:0000313" key="4">
    <source>
        <dbReference type="EMBL" id="KAK5848606.1"/>
    </source>
</evidence>
<dbReference type="Gene3D" id="2.60.40.10">
    <property type="entry name" value="Immunoglobulins"/>
    <property type="match status" value="2"/>
</dbReference>
<dbReference type="Proteomes" id="UP001346869">
    <property type="component" value="Unassembled WGS sequence"/>
</dbReference>
<dbReference type="InterPro" id="IPR036116">
    <property type="entry name" value="FN3_sf"/>
</dbReference>
<evidence type="ECO:0000313" key="5">
    <source>
        <dbReference type="Proteomes" id="UP001346869"/>
    </source>
</evidence>
<evidence type="ECO:0000256" key="2">
    <source>
        <dbReference type="SAM" id="SignalP"/>
    </source>
</evidence>
<comment type="caution">
    <text evidence="4">The sequence shown here is derived from an EMBL/GenBank/DDBJ whole genome shotgun (WGS) entry which is preliminary data.</text>
</comment>
<gene>
    <name evidence="4" type="ORF">PBY51_006205</name>
</gene>
<name>A0AAN7ZVQ6_ELEMC</name>
<dbReference type="Pfam" id="PF00041">
    <property type="entry name" value="fn3"/>
    <property type="match status" value="1"/>
</dbReference>
<dbReference type="InterPro" id="IPR013783">
    <property type="entry name" value="Ig-like_fold"/>
</dbReference>
<evidence type="ECO:0000256" key="1">
    <source>
        <dbReference type="SAM" id="Phobius"/>
    </source>
</evidence>
<feature type="chain" id="PRO_5042843804" description="Fibronectin type-III domain-containing protein" evidence="2">
    <location>
        <begin position="20"/>
        <end position="392"/>
    </location>
</feature>
<keyword evidence="1" id="KW-0812">Transmembrane</keyword>
<keyword evidence="1" id="KW-0472">Membrane</keyword>
<dbReference type="EMBL" id="JAUZQC010000025">
    <property type="protein sequence ID" value="KAK5848606.1"/>
    <property type="molecule type" value="Genomic_DNA"/>
</dbReference>
<feature type="signal peptide" evidence="2">
    <location>
        <begin position="1"/>
        <end position="19"/>
    </location>
</feature>
<dbReference type="AlphaFoldDB" id="A0AAN7ZVQ6"/>
<keyword evidence="5" id="KW-1185">Reference proteome</keyword>
<keyword evidence="1" id="KW-1133">Transmembrane helix</keyword>
<protein>
    <recommendedName>
        <fullName evidence="3">Fibronectin type-III domain-containing protein</fullName>
    </recommendedName>
</protein>
<accession>A0AAN7ZVQ6</accession>